<evidence type="ECO:0000313" key="3">
    <source>
        <dbReference type="Proteomes" id="UP001152872"/>
    </source>
</evidence>
<evidence type="ECO:0000256" key="1">
    <source>
        <dbReference type="SAM" id="MobiDB-lite"/>
    </source>
</evidence>
<accession>A0A9X4MDP0</accession>
<keyword evidence="3" id="KW-1185">Reference proteome</keyword>
<evidence type="ECO:0000313" key="2">
    <source>
        <dbReference type="EMBL" id="MDG3497507.1"/>
    </source>
</evidence>
<feature type="region of interest" description="Disordered" evidence="1">
    <location>
        <begin position="517"/>
        <end position="543"/>
    </location>
</feature>
<protein>
    <submittedName>
        <fullName evidence="2">Uncharacterized protein</fullName>
    </submittedName>
</protein>
<dbReference type="EMBL" id="VBTY01000400">
    <property type="protein sequence ID" value="MDG3497507.1"/>
    <property type="molecule type" value="Genomic_DNA"/>
</dbReference>
<dbReference type="AlphaFoldDB" id="A0A9X4MDP0"/>
<organism evidence="2 3">
    <name type="scientific">Pseudanabaena catenata USMAC16</name>
    <dbReference type="NCBI Taxonomy" id="1855837"/>
    <lineage>
        <taxon>Bacteria</taxon>
        <taxon>Bacillati</taxon>
        <taxon>Cyanobacteriota</taxon>
        <taxon>Cyanophyceae</taxon>
        <taxon>Pseudanabaenales</taxon>
        <taxon>Pseudanabaenaceae</taxon>
        <taxon>Pseudanabaena</taxon>
    </lineage>
</organism>
<comment type="caution">
    <text evidence="2">The sequence shown here is derived from an EMBL/GenBank/DDBJ whole genome shotgun (WGS) entry which is preliminary data.</text>
</comment>
<feature type="region of interest" description="Disordered" evidence="1">
    <location>
        <begin position="149"/>
        <end position="171"/>
    </location>
</feature>
<feature type="region of interest" description="Disordered" evidence="1">
    <location>
        <begin position="269"/>
        <end position="308"/>
    </location>
</feature>
<feature type="region of interest" description="Disordered" evidence="1">
    <location>
        <begin position="1"/>
        <end position="35"/>
    </location>
</feature>
<gene>
    <name evidence="2" type="ORF">FEV09_23580</name>
</gene>
<proteinExistence type="predicted"/>
<sequence>SPRIQKSNDNASPIPSTSTSNQPIAEIPDNQSNDINQVVQRQVDTTDLPIVNNTPLESDRNIQTSVNADYSAPIRYIAQDINLSQTNAIQRQTNDLAPIDRNQPDIARLDGITQSDRTIQRESDFTIQPILDSQTTEIQRQVISNDVESINSPQIQRSNDNASPIQSTSTSDHPIAEILDSQSNDINQVVQRQVNAADLPSLPLESDRNIQARVNADYSAPIDRNQTDIARLDGITQSDRTIQRESDTIQPILDSQSTEIQRQVISNDIELNNSPRIQKSNDNASPIPSTSTSDQPIAEIPDNQSNDTNQVVQRQVDASDLPNLPIVLPTVNNTPLESDRNIQARVNADYSAPIRAIAQDINLSQTDAIQRQTNDPNPIDRNQPDIAQLDNITQSDRTIQREPDFTIQPVLDSQTTEIQRSSDDIPPIQNALTSDQPIAEILDNQSNDTNQVFQRQVDTAIQKKTNDLAPIDRSQPDIEQTDGITQSDRTIQRESDFTIQPSQTTEIQRQVISNIESINSPQIQRSNDNASPIPSTSTSDQPISEILDNQSNDINQVVQRQVDTADLPNLPIVLPTVNNTPLESDRNIQARVNADYSAPIDRNQTDIARLDNITQSDRTIQRESDFTIQPVLDSQTTEIQRSSDDIPPI</sequence>
<feature type="compositionally biased region" description="Polar residues" evidence="1">
    <location>
        <begin position="269"/>
        <end position="295"/>
    </location>
</feature>
<dbReference type="Proteomes" id="UP001152872">
    <property type="component" value="Unassembled WGS sequence"/>
</dbReference>
<dbReference type="RefSeq" id="WP_009629751.1">
    <property type="nucleotide sequence ID" value="NZ_VBTY01000400.1"/>
</dbReference>
<feature type="non-terminal residue" evidence="2">
    <location>
        <position position="649"/>
    </location>
</feature>
<name>A0A9X4MDP0_9CYAN</name>
<feature type="non-terminal residue" evidence="2">
    <location>
        <position position="1"/>
    </location>
</feature>
<feature type="region of interest" description="Disordered" evidence="1">
    <location>
        <begin position="471"/>
        <end position="490"/>
    </location>
</feature>
<reference evidence="2" key="1">
    <citation type="submission" date="2019-05" db="EMBL/GenBank/DDBJ databases">
        <title>Whole genome sequencing of Pseudanabaena catenata USMAC16.</title>
        <authorList>
            <person name="Khan Z."/>
            <person name="Omar W.M."/>
            <person name="Convey P."/>
            <person name="Merican F."/>
            <person name="Najimudin N."/>
        </authorList>
    </citation>
    <scope>NUCLEOTIDE SEQUENCE</scope>
    <source>
        <strain evidence="2">USMAC16</strain>
    </source>
</reference>